<sequence>MREIPAPHPGASTVLLLHGWTATADLNWFAVYETLGRHHRVIALDHRGHGRGIRTRKPFRLADCADDAAALMNELGIENVIPVGYSMGGPVALLMWKRHRELVDGLVLCATAASFAHSRAERMAFLGLTGMSALARLTPETTRANITEKVYLRRKAAKWGPWAISQIELHDWRMVLEAGHAIGSFSALDWVGQIDVPTSHVVTLRDPVIPVHRQLDLFAAIPDARASRIDGEHDAIVAHAPRMADLIIDGVRSVTERRS</sequence>
<reference evidence="2" key="1">
    <citation type="submission" date="2020-05" db="EMBL/GenBank/DDBJ databases">
        <authorList>
            <person name="Chiriac C."/>
            <person name="Salcher M."/>
            <person name="Ghai R."/>
            <person name="Kavagutti S V."/>
        </authorList>
    </citation>
    <scope>NUCLEOTIDE SEQUENCE</scope>
</reference>
<dbReference type="GO" id="GO:0016020">
    <property type="term" value="C:membrane"/>
    <property type="evidence" value="ECO:0007669"/>
    <property type="project" value="TreeGrafter"/>
</dbReference>
<dbReference type="EMBL" id="CAEZTS010000040">
    <property type="protein sequence ID" value="CAB4574923.1"/>
    <property type="molecule type" value="Genomic_DNA"/>
</dbReference>
<dbReference type="InterPro" id="IPR050266">
    <property type="entry name" value="AB_hydrolase_sf"/>
</dbReference>
<organism evidence="2">
    <name type="scientific">freshwater metagenome</name>
    <dbReference type="NCBI Taxonomy" id="449393"/>
    <lineage>
        <taxon>unclassified sequences</taxon>
        <taxon>metagenomes</taxon>
        <taxon>ecological metagenomes</taxon>
    </lineage>
</organism>
<dbReference type="PANTHER" id="PTHR43798:SF33">
    <property type="entry name" value="HYDROLASE, PUTATIVE (AFU_ORTHOLOGUE AFUA_2G14860)-RELATED"/>
    <property type="match status" value="1"/>
</dbReference>
<gene>
    <name evidence="2" type="ORF">UFOPK1722_00624</name>
</gene>
<dbReference type="Gene3D" id="3.40.50.1820">
    <property type="entry name" value="alpha/beta hydrolase"/>
    <property type="match status" value="1"/>
</dbReference>
<dbReference type="PANTHER" id="PTHR43798">
    <property type="entry name" value="MONOACYLGLYCEROL LIPASE"/>
    <property type="match status" value="1"/>
</dbReference>
<dbReference type="InterPro" id="IPR029058">
    <property type="entry name" value="AB_hydrolase_fold"/>
</dbReference>
<dbReference type="InterPro" id="IPR000073">
    <property type="entry name" value="AB_hydrolase_1"/>
</dbReference>
<feature type="domain" description="AB hydrolase-1" evidence="1">
    <location>
        <begin position="13"/>
        <end position="130"/>
    </location>
</feature>
<proteinExistence type="predicted"/>
<dbReference type="AlphaFoldDB" id="A0A6J6EKD6"/>
<protein>
    <submittedName>
        <fullName evidence="2">Unannotated protein</fullName>
    </submittedName>
</protein>
<accession>A0A6J6EKD6</accession>
<evidence type="ECO:0000259" key="1">
    <source>
        <dbReference type="Pfam" id="PF00561"/>
    </source>
</evidence>
<dbReference type="SUPFAM" id="SSF53474">
    <property type="entry name" value="alpha/beta-Hydrolases"/>
    <property type="match status" value="1"/>
</dbReference>
<dbReference type="Pfam" id="PF00561">
    <property type="entry name" value="Abhydrolase_1"/>
    <property type="match status" value="1"/>
</dbReference>
<name>A0A6J6EKD6_9ZZZZ</name>
<evidence type="ECO:0000313" key="2">
    <source>
        <dbReference type="EMBL" id="CAB4574923.1"/>
    </source>
</evidence>